<name>A0AAW9SFC7_9BACT</name>
<sequence>MAKRSSNSISTLPTLGISDMDVTLSSTTGFTLFRHEEKGKSDVPLGHKHDFYLLLFVKSGEGVHNIDFVDYPVQAQQVFFLAPGQVHSWKLKKDTVGFQLMFSPEFLPIPPGKLSFFSNSSSPELPLSDIQSTLLESEFRAIENETHQTDGLSGFLLRHRLWTCLLLLQRWYTEHHAIRIQSAAHRTTHDFMELLEQHYPEQSSVQFYANALHLSSNYLNVICKKELGLTAGEVIRNRLLLEAKRLLTFTQNDIKEIAFQLGFEDAPYFTRFFKKLDGRTPSEFRQNSRIVPASE</sequence>
<dbReference type="SUPFAM" id="SSF46689">
    <property type="entry name" value="Homeodomain-like"/>
    <property type="match status" value="1"/>
</dbReference>
<dbReference type="GO" id="GO:0003700">
    <property type="term" value="F:DNA-binding transcription factor activity"/>
    <property type="evidence" value="ECO:0007669"/>
    <property type="project" value="InterPro"/>
</dbReference>
<keyword evidence="1" id="KW-0805">Transcription regulation</keyword>
<dbReference type="EMBL" id="JBDKWZ010000024">
    <property type="protein sequence ID" value="MEN7551604.1"/>
    <property type="molecule type" value="Genomic_DNA"/>
</dbReference>
<dbReference type="Pfam" id="PF02311">
    <property type="entry name" value="AraC_binding"/>
    <property type="match status" value="1"/>
</dbReference>
<keyword evidence="3" id="KW-0804">Transcription</keyword>
<evidence type="ECO:0000256" key="3">
    <source>
        <dbReference type="ARBA" id="ARBA00023163"/>
    </source>
</evidence>
<dbReference type="InterPro" id="IPR014710">
    <property type="entry name" value="RmlC-like_jellyroll"/>
</dbReference>
<dbReference type="InterPro" id="IPR003313">
    <property type="entry name" value="AraC-bd"/>
</dbReference>
<dbReference type="InterPro" id="IPR037923">
    <property type="entry name" value="HTH-like"/>
</dbReference>
<dbReference type="PROSITE" id="PS01124">
    <property type="entry name" value="HTH_ARAC_FAMILY_2"/>
    <property type="match status" value="1"/>
</dbReference>
<proteinExistence type="predicted"/>
<evidence type="ECO:0000256" key="1">
    <source>
        <dbReference type="ARBA" id="ARBA00023015"/>
    </source>
</evidence>
<dbReference type="InterPro" id="IPR018060">
    <property type="entry name" value="HTH_AraC"/>
</dbReference>
<feature type="domain" description="HTH araC/xylS-type" evidence="4">
    <location>
        <begin position="189"/>
        <end position="287"/>
    </location>
</feature>
<evidence type="ECO:0000313" key="6">
    <source>
        <dbReference type="Proteomes" id="UP001403385"/>
    </source>
</evidence>
<dbReference type="InterPro" id="IPR020449">
    <property type="entry name" value="Tscrpt_reg_AraC-type_HTH"/>
</dbReference>
<dbReference type="SMART" id="SM00342">
    <property type="entry name" value="HTH_ARAC"/>
    <property type="match status" value="1"/>
</dbReference>
<dbReference type="Gene3D" id="2.60.120.10">
    <property type="entry name" value="Jelly Rolls"/>
    <property type="match status" value="1"/>
</dbReference>
<evidence type="ECO:0000313" key="5">
    <source>
        <dbReference type="EMBL" id="MEN7551604.1"/>
    </source>
</evidence>
<dbReference type="GO" id="GO:0043565">
    <property type="term" value="F:sequence-specific DNA binding"/>
    <property type="evidence" value="ECO:0007669"/>
    <property type="project" value="InterPro"/>
</dbReference>
<accession>A0AAW9SFC7</accession>
<keyword evidence="6" id="KW-1185">Reference proteome</keyword>
<dbReference type="Proteomes" id="UP001403385">
    <property type="component" value="Unassembled WGS sequence"/>
</dbReference>
<organism evidence="5 6">
    <name type="scientific">Rapidithrix thailandica</name>
    <dbReference type="NCBI Taxonomy" id="413964"/>
    <lineage>
        <taxon>Bacteria</taxon>
        <taxon>Pseudomonadati</taxon>
        <taxon>Bacteroidota</taxon>
        <taxon>Cytophagia</taxon>
        <taxon>Cytophagales</taxon>
        <taxon>Flammeovirgaceae</taxon>
        <taxon>Rapidithrix</taxon>
    </lineage>
</organism>
<dbReference type="RefSeq" id="WP_346824384.1">
    <property type="nucleotide sequence ID" value="NZ_JBDKWZ010000024.1"/>
</dbReference>
<dbReference type="AlphaFoldDB" id="A0AAW9SFC7"/>
<dbReference type="InterPro" id="IPR009057">
    <property type="entry name" value="Homeodomain-like_sf"/>
</dbReference>
<protein>
    <submittedName>
        <fullName evidence="5">AraC family transcriptional regulator</fullName>
    </submittedName>
</protein>
<comment type="caution">
    <text evidence="5">The sequence shown here is derived from an EMBL/GenBank/DDBJ whole genome shotgun (WGS) entry which is preliminary data.</text>
</comment>
<dbReference type="PRINTS" id="PR00032">
    <property type="entry name" value="HTHARAC"/>
</dbReference>
<dbReference type="PANTHER" id="PTHR43280">
    <property type="entry name" value="ARAC-FAMILY TRANSCRIPTIONAL REGULATOR"/>
    <property type="match status" value="1"/>
</dbReference>
<evidence type="ECO:0000256" key="2">
    <source>
        <dbReference type="ARBA" id="ARBA00023125"/>
    </source>
</evidence>
<keyword evidence="2" id="KW-0238">DNA-binding</keyword>
<evidence type="ECO:0000259" key="4">
    <source>
        <dbReference type="PROSITE" id="PS01124"/>
    </source>
</evidence>
<dbReference type="Gene3D" id="1.10.10.60">
    <property type="entry name" value="Homeodomain-like"/>
    <property type="match status" value="1"/>
</dbReference>
<gene>
    <name evidence="5" type="ORF">AAG747_27060</name>
</gene>
<dbReference type="PANTHER" id="PTHR43280:SF32">
    <property type="entry name" value="TRANSCRIPTIONAL REGULATORY PROTEIN"/>
    <property type="match status" value="1"/>
</dbReference>
<dbReference type="Pfam" id="PF12833">
    <property type="entry name" value="HTH_18"/>
    <property type="match status" value="1"/>
</dbReference>
<dbReference type="SUPFAM" id="SSF51215">
    <property type="entry name" value="Regulatory protein AraC"/>
    <property type="match status" value="1"/>
</dbReference>
<reference evidence="5 6" key="1">
    <citation type="submission" date="2024-04" db="EMBL/GenBank/DDBJ databases">
        <title>Novel genus in family Flammeovirgaceae.</title>
        <authorList>
            <person name="Nguyen T.H."/>
            <person name="Vuong T.Q."/>
            <person name="Le H."/>
            <person name="Kim S.-G."/>
        </authorList>
    </citation>
    <scope>NUCLEOTIDE SEQUENCE [LARGE SCALE GENOMIC DNA]</scope>
    <source>
        <strain evidence="5 6">JCM 23209</strain>
    </source>
</reference>